<sequence>MTMVIDNQGRHYGGMSYDHMYPNMHTSPQFSDPWSHQTSTSSSSFPAMAKTDSARSGMSMPYSHMTPAVSGPMTQGSGYSSTGFSGADLLSLPQDIPRSSYGEQSYSSPSATTSSYAPSYSSLSYAQSMHQQQQNQQHQQQNRKLSDSIDNSRAANASFGELDASRGMLALSHQSLQDLTPRNIFEARAQRASTDSYGFPHTSSNHSSISNESGRGYPYYAPSSVGSVTDSATDYSSAASDTGYESMAASRTLPRPTQMLGAPIGPPAPQSMMGQFSSKMSANTQKKHKCKVCDKRFTRPSSLQTHMYSHTGEKPFACDVEGCGRHFSVVSNLRRHKKVHKGDTTSNASHSDVEE</sequence>
<organism evidence="13 14">
    <name type="scientific">Rhinocladiella mackenziei CBS 650.93</name>
    <dbReference type="NCBI Taxonomy" id="1442369"/>
    <lineage>
        <taxon>Eukaryota</taxon>
        <taxon>Fungi</taxon>
        <taxon>Dikarya</taxon>
        <taxon>Ascomycota</taxon>
        <taxon>Pezizomycotina</taxon>
        <taxon>Eurotiomycetes</taxon>
        <taxon>Chaetothyriomycetidae</taxon>
        <taxon>Chaetothyriales</taxon>
        <taxon>Herpotrichiellaceae</taxon>
        <taxon>Rhinocladiella</taxon>
    </lineage>
</organism>
<dbReference type="STRING" id="1442369.A0A0D2FIA7"/>
<evidence type="ECO:0000256" key="5">
    <source>
        <dbReference type="ARBA" id="ARBA00022833"/>
    </source>
</evidence>
<dbReference type="Gene3D" id="3.30.160.60">
    <property type="entry name" value="Classic Zinc Finger"/>
    <property type="match status" value="2"/>
</dbReference>
<dbReference type="EMBL" id="KN847481">
    <property type="protein sequence ID" value="KIX01757.1"/>
    <property type="molecule type" value="Genomic_DNA"/>
</dbReference>
<keyword evidence="2" id="KW-0479">Metal-binding</keyword>
<dbReference type="GeneID" id="25297555"/>
<keyword evidence="7" id="KW-0804">Transcription</keyword>
<evidence type="ECO:0000256" key="8">
    <source>
        <dbReference type="ARBA" id="ARBA00023242"/>
    </source>
</evidence>
<feature type="compositionally biased region" description="Polar residues" evidence="11">
    <location>
        <begin position="28"/>
        <end position="37"/>
    </location>
</feature>
<dbReference type="GO" id="GO:0000978">
    <property type="term" value="F:RNA polymerase II cis-regulatory region sequence-specific DNA binding"/>
    <property type="evidence" value="ECO:0007669"/>
    <property type="project" value="TreeGrafter"/>
</dbReference>
<gene>
    <name evidence="13" type="ORF">Z518_09484</name>
</gene>
<keyword evidence="5" id="KW-0862">Zinc</keyword>
<evidence type="ECO:0000256" key="2">
    <source>
        <dbReference type="ARBA" id="ARBA00022723"/>
    </source>
</evidence>
<dbReference type="GO" id="GO:0008270">
    <property type="term" value="F:zinc ion binding"/>
    <property type="evidence" value="ECO:0007669"/>
    <property type="project" value="UniProtKB-KW"/>
</dbReference>
<dbReference type="HOGENOM" id="CLU_036835_0_0_1"/>
<comment type="similarity">
    <text evidence="9">Belongs to the sal C2H2-type zinc-finger protein family.</text>
</comment>
<dbReference type="FunFam" id="3.30.160.60:FF:001278">
    <property type="entry name" value="C2H2 finger domain protein FlbC"/>
    <property type="match status" value="1"/>
</dbReference>
<feature type="compositionally biased region" description="Polar residues" evidence="11">
    <location>
        <begin position="344"/>
        <end position="355"/>
    </location>
</feature>
<dbReference type="OrthoDB" id="6077919at2759"/>
<dbReference type="FunFam" id="3.30.160.60:FF:000793">
    <property type="entry name" value="C2H2 finger domain protein FlbC"/>
    <property type="match status" value="1"/>
</dbReference>
<evidence type="ECO:0000256" key="4">
    <source>
        <dbReference type="ARBA" id="ARBA00022771"/>
    </source>
</evidence>
<evidence type="ECO:0000313" key="14">
    <source>
        <dbReference type="Proteomes" id="UP000053617"/>
    </source>
</evidence>
<name>A0A0D2FIA7_9EURO</name>
<keyword evidence="3" id="KW-0677">Repeat</keyword>
<evidence type="ECO:0000256" key="11">
    <source>
        <dbReference type="SAM" id="MobiDB-lite"/>
    </source>
</evidence>
<feature type="region of interest" description="Disordered" evidence="11">
    <location>
        <begin position="95"/>
        <end position="148"/>
    </location>
</feature>
<feature type="region of interest" description="Disordered" evidence="11">
    <location>
        <begin position="335"/>
        <end position="355"/>
    </location>
</feature>
<dbReference type="GO" id="GO:0005634">
    <property type="term" value="C:nucleus"/>
    <property type="evidence" value="ECO:0007669"/>
    <property type="project" value="UniProtKB-SubCell"/>
</dbReference>
<evidence type="ECO:0000256" key="3">
    <source>
        <dbReference type="ARBA" id="ARBA00022737"/>
    </source>
</evidence>
<dbReference type="RefSeq" id="XP_013268893.1">
    <property type="nucleotide sequence ID" value="XM_013413439.1"/>
</dbReference>
<evidence type="ECO:0000256" key="9">
    <source>
        <dbReference type="ARBA" id="ARBA00038474"/>
    </source>
</evidence>
<dbReference type="GO" id="GO:0000981">
    <property type="term" value="F:DNA-binding transcription factor activity, RNA polymerase II-specific"/>
    <property type="evidence" value="ECO:0007669"/>
    <property type="project" value="TreeGrafter"/>
</dbReference>
<comment type="subcellular location">
    <subcellularLocation>
        <location evidence="1">Nucleus</location>
    </subcellularLocation>
</comment>
<evidence type="ECO:0000259" key="12">
    <source>
        <dbReference type="PROSITE" id="PS50157"/>
    </source>
</evidence>
<feature type="compositionally biased region" description="Low complexity" evidence="11">
    <location>
        <begin position="99"/>
        <end position="142"/>
    </location>
</feature>
<protein>
    <recommendedName>
        <fullName evidence="12">C2H2-type domain-containing protein</fullName>
    </recommendedName>
</protein>
<keyword evidence="8" id="KW-0539">Nucleus</keyword>
<feature type="domain" description="C2H2-type" evidence="12">
    <location>
        <begin position="288"/>
        <end position="315"/>
    </location>
</feature>
<dbReference type="PROSITE" id="PS00028">
    <property type="entry name" value="ZINC_FINGER_C2H2_1"/>
    <property type="match status" value="2"/>
</dbReference>
<accession>A0A0D2FIA7</accession>
<dbReference type="SMART" id="SM00355">
    <property type="entry name" value="ZnF_C2H2"/>
    <property type="match status" value="2"/>
</dbReference>
<evidence type="ECO:0000256" key="6">
    <source>
        <dbReference type="ARBA" id="ARBA00023015"/>
    </source>
</evidence>
<dbReference type="PROSITE" id="PS50157">
    <property type="entry name" value="ZINC_FINGER_C2H2_2"/>
    <property type="match status" value="2"/>
</dbReference>
<evidence type="ECO:0000256" key="10">
    <source>
        <dbReference type="PROSITE-ProRule" id="PRU00042"/>
    </source>
</evidence>
<evidence type="ECO:0000256" key="7">
    <source>
        <dbReference type="ARBA" id="ARBA00023163"/>
    </source>
</evidence>
<evidence type="ECO:0000256" key="1">
    <source>
        <dbReference type="ARBA" id="ARBA00004123"/>
    </source>
</evidence>
<dbReference type="Proteomes" id="UP000053617">
    <property type="component" value="Unassembled WGS sequence"/>
</dbReference>
<keyword evidence="14" id="KW-1185">Reference proteome</keyword>
<keyword evidence="6" id="KW-0805">Transcription regulation</keyword>
<dbReference type="VEuPathDB" id="FungiDB:Z518_09484"/>
<evidence type="ECO:0000313" key="13">
    <source>
        <dbReference type="EMBL" id="KIX01757.1"/>
    </source>
</evidence>
<dbReference type="InterPro" id="IPR036236">
    <property type="entry name" value="Znf_C2H2_sf"/>
</dbReference>
<dbReference type="InterPro" id="IPR013087">
    <property type="entry name" value="Znf_C2H2_type"/>
</dbReference>
<dbReference type="AlphaFoldDB" id="A0A0D2FIA7"/>
<dbReference type="PANTHER" id="PTHR23233:SF84">
    <property type="entry name" value="FI23031P1"/>
    <property type="match status" value="1"/>
</dbReference>
<keyword evidence="4 10" id="KW-0863">Zinc-finger</keyword>
<reference evidence="13 14" key="1">
    <citation type="submission" date="2015-01" db="EMBL/GenBank/DDBJ databases">
        <title>The Genome Sequence of Rhinocladiella mackenzie CBS 650.93.</title>
        <authorList>
            <consortium name="The Broad Institute Genomics Platform"/>
            <person name="Cuomo C."/>
            <person name="de Hoog S."/>
            <person name="Gorbushina A."/>
            <person name="Stielow B."/>
            <person name="Teixiera M."/>
            <person name="Abouelleil A."/>
            <person name="Chapman S.B."/>
            <person name="Priest M."/>
            <person name="Young S.K."/>
            <person name="Wortman J."/>
            <person name="Nusbaum C."/>
            <person name="Birren B."/>
        </authorList>
    </citation>
    <scope>NUCLEOTIDE SEQUENCE [LARGE SCALE GENOMIC DNA]</scope>
    <source>
        <strain evidence="13 14">CBS 650.93</strain>
    </source>
</reference>
<dbReference type="Pfam" id="PF00096">
    <property type="entry name" value="zf-C2H2"/>
    <property type="match status" value="2"/>
</dbReference>
<dbReference type="SUPFAM" id="SSF57667">
    <property type="entry name" value="beta-beta-alpha zinc fingers"/>
    <property type="match status" value="1"/>
</dbReference>
<feature type="compositionally biased region" description="Polar residues" evidence="11">
    <location>
        <begin position="72"/>
        <end position="82"/>
    </location>
</feature>
<dbReference type="InterPro" id="IPR051565">
    <property type="entry name" value="Sal_C2H2-zinc-finger"/>
</dbReference>
<feature type="domain" description="C2H2-type" evidence="12">
    <location>
        <begin position="316"/>
        <end position="345"/>
    </location>
</feature>
<feature type="region of interest" description="Disordered" evidence="11">
    <location>
        <begin position="28"/>
        <end position="82"/>
    </location>
</feature>
<proteinExistence type="inferred from homology"/>
<dbReference type="PANTHER" id="PTHR23233">
    <property type="entry name" value="SAL-LIKE PROTEIN"/>
    <property type="match status" value="1"/>
</dbReference>